<evidence type="ECO:0000256" key="1">
    <source>
        <dbReference type="SAM" id="Phobius"/>
    </source>
</evidence>
<name>A0A0E9VLP5_ANGAN</name>
<reference evidence="2" key="2">
    <citation type="journal article" date="2015" name="Fish Shellfish Immunol.">
        <title>Early steps in the European eel (Anguilla anguilla)-Vibrio vulnificus interaction in the gills: Role of the RtxA13 toxin.</title>
        <authorList>
            <person name="Callol A."/>
            <person name="Pajuelo D."/>
            <person name="Ebbesson L."/>
            <person name="Teles M."/>
            <person name="MacKenzie S."/>
            <person name="Amaro C."/>
        </authorList>
    </citation>
    <scope>NUCLEOTIDE SEQUENCE</scope>
</reference>
<keyword evidence="1" id="KW-0812">Transmembrane</keyword>
<keyword evidence="1" id="KW-1133">Transmembrane helix</keyword>
<evidence type="ECO:0000313" key="2">
    <source>
        <dbReference type="EMBL" id="JAH79054.1"/>
    </source>
</evidence>
<accession>A0A0E9VLP5</accession>
<keyword evidence="1" id="KW-0472">Membrane</keyword>
<dbReference type="EMBL" id="GBXM01029523">
    <property type="protein sequence ID" value="JAH79054.1"/>
    <property type="molecule type" value="Transcribed_RNA"/>
</dbReference>
<proteinExistence type="predicted"/>
<protein>
    <submittedName>
        <fullName evidence="2">Uncharacterized protein</fullName>
    </submittedName>
</protein>
<reference evidence="2" key="1">
    <citation type="submission" date="2014-11" db="EMBL/GenBank/DDBJ databases">
        <authorList>
            <person name="Amaro Gonzalez C."/>
        </authorList>
    </citation>
    <scope>NUCLEOTIDE SEQUENCE</scope>
</reference>
<organism evidence="2">
    <name type="scientific">Anguilla anguilla</name>
    <name type="common">European freshwater eel</name>
    <name type="synonym">Muraena anguilla</name>
    <dbReference type="NCBI Taxonomy" id="7936"/>
    <lineage>
        <taxon>Eukaryota</taxon>
        <taxon>Metazoa</taxon>
        <taxon>Chordata</taxon>
        <taxon>Craniata</taxon>
        <taxon>Vertebrata</taxon>
        <taxon>Euteleostomi</taxon>
        <taxon>Actinopterygii</taxon>
        <taxon>Neopterygii</taxon>
        <taxon>Teleostei</taxon>
        <taxon>Anguilliformes</taxon>
        <taxon>Anguillidae</taxon>
        <taxon>Anguilla</taxon>
    </lineage>
</organism>
<dbReference type="AlphaFoldDB" id="A0A0E9VLP5"/>
<feature type="transmembrane region" description="Helical" evidence="1">
    <location>
        <begin position="9"/>
        <end position="26"/>
    </location>
</feature>
<sequence>MKNVVLKYIYHYILHMFTIYCNMLYFPKG</sequence>